<proteinExistence type="predicted"/>
<dbReference type="Proteomes" id="UP001596067">
    <property type="component" value="Unassembled WGS sequence"/>
</dbReference>
<keyword evidence="1" id="KW-0812">Transmembrane</keyword>
<dbReference type="Pfam" id="PF16945">
    <property type="entry name" value="Phage_r1t_holin"/>
    <property type="match status" value="1"/>
</dbReference>
<gene>
    <name evidence="2" type="ORF">ACFP0N_05900</name>
</gene>
<reference evidence="3" key="1">
    <citation type="journal article" date="2019" name="Int. J. Syst. Evol. Microbiol.">
        <title>The Global Catalogue of Microorganisms (GCM) 10K type strain sequencing project: providing services to taxonomists for standard genome sequencing and annotation.</title>
        <authorList>
            <consortium name="The Broad Institute Genomics Platform"/>
            <consortium name="The Broad Institute Genome Sequencing Center for Infectious Disease"/>
            <person name="Wu L."/>
            <person name="Ma J."/>
        </authorList>
    </citation>
    <scope>NUCLEOTIDE SEQUENCE [LARGE SCALE GENOMIC DNA]</scope>
    <source>
        <strain evidence="3">CGMCC 4.1469</strain>
    </source>
</reference>
<name>A0ABW1ER66_9ACTN</name>
<protein>
    <submittedName>
        <fullName evidence="2">Holin</fullName>
    </submittedName>
</protein>
<organism evidence="2 3">
    <name type="scientific">Kitasatospora aburaviensis</name>
    <dbReference type="NCBI Taxonomy" id="67265"/>
    <lineage>
        <taxon>Bacteria</taxon>
        <taxon>Bacillati</taxon>
        <taxon>Actinomycetota</taxon>
        <taxon>Actinomycetes</taxon>
        <taxon>Kitasatosporales</taxon>
        <taxon>Streptomycetaceae</taxon>
        <taxon>Kitasatospora</taxon>
    </lineage>
</organism>
<evidence type="ECO:0000256" key="1">
    <source>
        <dbReference type="SAM" id="Phobius"/>
    </source>
</evidence>
<keyword evidence="1" id="KW-1133">Transmembrane helix</keyword>
<evidence type="ECO:0000313" key="2">
    <source>
        <dbReference type="EMBL" id="MFC5884523.1"/>
    </source>
</evidence>
<keyword evidence="3" id="KW-1185">Reference proteome</keyword>
<dbReference type="EMBL" id="JBHSOD010000005">
    <property type="protein sequence ID" value="MFC5884523.1"/>
    <property type="molecule type" value="Genomic_DNA"/>
</dbReference>
<evidence type="ECO:0000313" key="3">
    <source>
        <dbReference type="Proteomes" id="UP001596067"/>
    </source>
</evidence>
<feature type="transmembrane region" description="Helical" evidence="1">
    <location>
        <begin position="38"/>
        <end position="61"/>
    </location>
</feature>
<dbReference type="RefSeq" id="WP_313763624.1">
    <property type="nucleotide sequence ID" value="NZ_BAAAVH010000087.1"/>
</dbReference>
<sequence length="74" mass="7610">MNRFFRDLLERTLATYAVTLLGLLTASGVDLTDLGALQAAVIAAIPAGLSVVKGVLATLVGDPNSAALLGRSRE</sequence>
<keyword evidence="1" id="KW-0472">Membrane</keyword>
<comment type="caution">
    <text evidence="2">The sequence shown here is derived from an EMBL/GenBank/DDBJ whole genome shotgun (WGS) entry which is preliminary data.</text>
</comment>
<accession>A0ABW1ER66</accession>
<dbReference type="InterPro" id="IPR020109">
    <property type="entry name" value="Holin_r1t"/>
</dbReference>